<feature type="compositionally biased region" description="Low complexity" evidence="1">
    <location>
        <begin position="310"/>
        <end position="320"/>
    </location>
</feature>
<feature type="compositionally biased region" description="Acidic residues" evidence="1">
    <location>
        <begin position="237"/>
        <end position="253"/>
    </location>
</feature>
<name>A0AAD9D580_9STRA</name>
<reference evidence="2" key="1">
    <citation type="submission" date="2023-06" db="EMBL/GenBank/DDBJ databases">
        <title>Survivors Of The Sea: Transcriptome response of Skeletonema marinoi to long-term dormancy.</title>
        <authorList>
            <person name="Pinder M.I.M."/>
            <person name="Kourtchenko O."/>
            <person name="Robertson E.K."/>
            <person name="Larsson T."/>
            <person name="Maumus F."/>
            <person name="Osuna-Cruz C.M."/>
            <person name="Vancaester E."/>
            <person name="Stenow R."/>
            <person name="Vandepoele K."/>
            <person name="Ploug H."/>
            <person name="Bruchert V."/>
            <person name="Godhe A."/>
            <person name="Topel M."/>
        </authorList>
    </citation>
    <scope>NUCLEOTIDE SEQUENCE</scope>
    <source>
        <strain evidence="2">R05AC</strain>
    </source>
</reference>
<proteinExistence type="predicted"/>
<evidence type="ECO:0000313" key="3">
    <source>
        <dbReference type="Proteomes" id="UP001224775"/>
    </source>
</evidence>
<evidence type="ECO:0000313" key="2">
    <source>
        <dbReference type="EMBL" id="KAK1734277.1"/>
    </source>
</evidence>
<feature type="region of interest" description="Disordered" evidence="1">
    <location>
        <begin position="40"/>
        <end position="63"/>
    </location>
</feature>
<accession>A0AAD9D580</accession>
<comment type="caution">
    <text evidence="2">The sequence shown here is derived from an EMBL/GenBank/DDBJ whole genome shotgun (WGS) entry which is preliminary data.</text>
</comment>
<dbReference type="EMBL" id="JATAAI010000040">
    <property type="protein sequence ID" value="KAK1734277.1"/>
    <property type="molecule type" value="Genomic_DNA"/>
</dbReference>
<dbReference type="Proteomes" id="UP001224775">
    <property type="component" value="Unassembled WGS sequence"/>
</dbReference>
<feature type="compositionally biased region" description="Polar residues" evidence="1">
    <location>
        <begin position="259"/>
        <end position="268"/>
    </location>
</feature>
<protein>
    <submittedName>
        <fullName evidence="2">Uncharacterized protein</fullName>
    </submittedName>
</protein>
<keyword evidence="3" id="KW-1185">Reference proteome</keyword>
<sequence>MRQDPVNIALYAELKELEKELEKLKKEEKAWTEVKKDLDTKAQMPLSSEPMDVDPPVDHDNSMEERVRNTPLEQINESMVEQSTEVVSRYFFGVGQEIMLSHRARQRQRQQSSMDEDSEEDGSEEDGSALFDDNGNDMMAEEEEEESDTEEEEEESDTTASNHMESALNRMALLQVNNDGDRSSSPVRTRSRSRGRTEKYEGGSALSSTNTPIARRTRSHLRSSRQISSPLNGNELVVEDDSDTATSVDDVEGALDQLSMLQVNNEGGSSSSSIARRTPSRSHSRGPPTENNEEGSSSSMPMVAQRTRSRSQSESMSSPRITRSIGTGDGIASPALSPIGKMSTPIKEGDDSADITAATVDETMLEDNVSQIDILALDMDDGGGNMGPLSAVATDSSSSSSPSSNTSTPGIMVINPSSKYDSHQPDSIASVLKNHGLAIDYLDSYPILKEVATCFETNEIKPSRERAQALADLEVASASTSTSVTNDTSVDVGDGGADRFFVGNTIDSSDGFDDLPQDCTILGLHAMDSMKYSKNPPTEGHAMFWSLLDRYIHSFESAKKSNTENTTSEVVEQLYDDYTAQYSFMCLTKLKNRPSLYRVEPSLPFIVDSRKGITTDFGSMRRKLYMQLKDHRRYLSNAENNYFQRKVEEKMAYFQQVRSNSTITLDHASAASFVLHSDLSDDERQNPNFDIDTYESTLNQLLQTYPCPRPVNAEEIGTNEHVSTLEVCILHAPLFEVILSLQDDPDNSATWKKVGELVAEEEAIPDHLKVLFGKPDDPTLKFAGLKLLDLLKILSKQCYISGYKIAECGSAVHLAACELDHILKYYFKSHSPSQFVSNDTTGYANPYTTREMLKRALYEGLKCRMVQSTYHHRGGYFNRSQFEEGMSRSLQLTYKSQVDTVLNLFGGRDSVTFREFCKIEEFALLMLDWLSRGAFRFTKTPIVQYKALALAPMKLFHVAMPDMMKYTEAEYNDLELKTRVRHCVLAIKTLMVRLSGGCSRHIGRGCKVIRAEMNSWQLQGAIDWNHRDPDEKINCMSGSNLRECPKRWHEEGIRGDCEGECKCCHTEINAYQKDNGDCPRGYTGN</sequence>
<feature type="compositionally biased region" description="Acidic residues" evidence="1">
    <location>
        <begin position="114"/>
        <end position="127"/>
    </location>
</feature>
<evidence type="ECO:0000256" key="1">
    <source>
        <dbReference type="SAM" id="MobiDB-lite"/>
    </source>
</evidence>
<feature type="region of interest" description="Disordered" evidence="1">
    <location>
        <begin position="102"/>
        <end position="350"/>
    </location>
</feature>
<gene>
    <name evidence="2" type="ORF">QTG54_015044</name>
</gene>
<feature type="compositionally biased region" description="Acidic residues" evidence="1">
    <location>
        <begin position="139"/>
        <end position="157"/>
    </location>
</feature>
<organism evidence="2 3">
    <name type="scientific">Skeletonema marinoi</name>
    <dbReference type="NCBI Taxonomy" id="267567"/>
    <lineage>
        <taxon>Eukaryota</taxon>
        <taxon>Sar</taxon>
        <taxon>Stramenopiles</taxon>
        <taxon>Ochrophyta</taxon>
        <taxon>Bacillariophyta</taxon>
        <taxon>Coscinodiscophyceae</taxon>
        <taxon>Thalassiosirophycidae</taxon>
        <taxon>Thalassiosirales</taxon>
        <taxon>Skeletonemataceae</taxon>
        <taxon>Skeletonema</taxon>
        <taxon>Skeletonema marinoi-dohrnii complex</taxon>
    </lineage>
</organism>
<dbReference type="AlphaFoldDB" id="A0AAD9D580"/>